<dbReference type="Pfam" id="PF17035">
    <property type="entry name" value="BET"/>
    <property type="match status" value="1"/>
</dbReference>
<dbReference type="PROSITE" id="PS00633">
    <property type="entry name" value="BROMODOMAIN_1"/>
    <property type="match status" value="1"/>
</dbReference>
<evidence type="ECO:0000313" key="8">
    <source>
        <dbReference type="EMBL" id="GFT27441.1"/>
    </source>
</evidence>
<dbReference type="GO" id="GO:0000785">
    <property type="term" value="C:chromatin"/>
    <property type="evidence" value="ECO:0007669"/>
    <property type="project" value="TreeGrafter"/>
</dbReference>
<dbReference type="InterPro" id="IPR018359">
    <property type="entry name" value="Bromodomain_CS"/>
</dbReference>
<dbReference type="FunFam" id="1.20.1270.220:FF:000001">
    <property type="entry name" value="bromodomain-containing protein 2 isoform X1"/>
    <property type="match status" value="1"/>
</dbReference>
<keyword evidence="5" id="KW-0732">Signal</keyword>
<dbReference type="InterPro" id="IPR001487">
    <property type="entry name" value="Bromodomain"/>
</dbReference>
<evidence type="ECO:0000313" key="9">
    <source>
        <dbReference type="Proteomes" id="UP000887013"/>
    </source>
</evidence>
<dbReference type="InterPro" id="IPR038336">
    <property type="entry name" value="NET_sf"/>
</dbReference>
<keyword evidence="1" id="KW-0677">Repeat</keyword>
<dbReference type="GO" id="GO:0005634">
    <property type="term" value="C:nucleus"/>
    <property type="evidence" value="ECO:0007669"/>
    <property type="project" value="TreeGrafter"/>
</dbReference>
<proteinExistence type="predicted"/>
<dbReference type="InterPro" id="IPR050935">
    <property type="entry name" value="Bromo_chromatin_reader"/>
</dbReference>
<dbReference type="GO" id="GO:0006338">
    <property type="term" value="P:chromatin remodeling"/>
    <property type="evidence" value="ECO:0007669"/>
    <property type="project" value="TreeGrafter"/>
</dbReference>
<evidence type="ECO:0000256" key="2">
    <source>
        <dbReference type="ARBA" id="ARBA00023117"/>
    </source>
</evidence>
<feature type="signal peptide" evidence="5">
    <location>
        <begin position="1"/>
        <end position="18"/>
    </location>
</feature>
<feature type="compositionally biased region" description="Polar residues" evidence="4">
    <location>
        <begin position="229"/>
        <end position="238"/>
    </location>
</feature>
<sequence length="428" mass="48026">MIVGKSIVFTLMWDVGYAWPFYKPVDAKLLDLPDYHQVIKHPMDLGTIKRKLDNHEYKAPDEFAGDVRLIFTNCYKYNPPDHEVVAMARKLQDVFEMKYAKMPDEPPASDVAAKSEKTEDSTHSMSSDMSSGSSSESGSEDSEEEREKRLKALQEQLKKVTEQISVLAAETRKKDKKKKKRRRKDKDESKEKIVEDDLPPMEATTTVAPPAQPKPTKATKKNNAGKVPNANNKTPNQNKRQRPNNKSSKRNKPLPAFDSEDEDSAKPMSYDEKRQLSLDINKLPGDKLGRVVHIIQSREPSLRDSNPDEIEIDFETLKPSTLRELESYVASCLRKKPRKPYTAKNKTAGKSKEEHIREKKQELEKRLQDVSGQLGQPPKKSTKKDTEHANTEVAGGPSRLSASSSSSSESDSSTSSSSSSSSDSSDSE</sequence>
<organism evidence="8 9">
    <name type="scientific">Nephila pilipes</name>
    <name type="common">Giant wood spider</name>
    <name type="synonym">Nephila maculata</name>
    <dbReference type="NCBI Taxonomy" id="299642"/>
    <lineage>
        <taxon>Eukaryota</taxon>
        <taxon>Metazoa</taxon>
        <taxon>Ecdysozoa</taxon>
        <taxon>Arthropoda</taxon>
        <taxon>Chelicerata</taxon>
        <taxon>Arachnida</taxon>
        <taxon>Araneae</taxon>
        <taxon>Araneomorphae</taxon>
        <taxon>Entelegynae</taxon>
        <taxon>Araneoidea</taxon>
        <taxon>Nephilidae</taxon>
        <taxon>Nephila</taxon>
    </lineage>
</organism>
<feature type="region of interest" description="Disordered" evidence="4">
    <location>
        <begin position="333"/>
        <end position="428"/>
    </location>
</feature>
<feature type="domain" description="Bromo" evidence="6">
    <location>
        <begin position="13"/>
        <end position="85"/>
    </location>
</feature>
<dbReference type="AlphaFoldDB" id="A0A8X6NPR1"/>
<feature type="chain" id="PRO_5036480567" evidence="5">
    <location>
        <begin position="19"/>
        <end position="428"/>
    </location>
</feature>
<evidence type="ECO:0000256" key="3">
    <source>
        <dbReference type="PROSITE-ProRule" id="PRU00035"/>
    </source>
</evidence>
<dbReference type="InterPro" id="IPR043509">
    <property type="entry name" value="Bromo_Brdt_II"/>
</dbReference>
<dbReference type="EMBL" id="BMAW01107070">
    <property type="protein sequence ID" value="GFT27441.1"/>
    <property type="molecule type" value="Genomic_DNA"/>
</dbReference>
<dbReference type="OrthoDB" id="6429594at2759"/>
<evidence type="ECO:0000259" key="6">
    <source>
        <dbReference type="PROSITE" id="PS50014"/>
    </source>
</evidence>
<dbReference type="PANTHER" id="PTHR22880:SF225">
    <property type="entry name" value="BROMODOMAIN-CONTAINING PROTEIN BET-1-RELATED"/>
    <property type="match status" value="1"/>
</dbReference>
<name>A0A8X6NPR1_NEPPI</name>
<dbReference type="PROSITE" id="PS50014">
    <property type="entry name" value="BROMODOMAIN_2"/>
    <property type="match status" value="1"/>
</dbReference>
<feature type="region of interest" description="Disordered" evidence="4">
    <location>
        <begin position="166"/>
        <end position="277"/>
    </location>
</feature>
<keyword evidence="9" id="KW-1185">Reference proteome</keyword>
<dbReference type="Gene3D" id="1.20.1270.220">
    <property type="match status" value="1"/>
</dbReference>
<feature type="compositionally biased region" description="Low complexity" evidence="4">
    <location>
        <begin position="124"/>
        <end position="137"/>
    </location>
</feature>
<feature type="region of interest" description="Disordered" evidence="4">
    <location>
        <begin position="102"/>
        <end position="150"/>
    </location>
</feature>
<keyword evidence="2 3" id="KW-0103">Bromodomain</keyword>
<dbReference type="Proteomes" id="UP000887013">
    <property type="component" value="Unassembled WGS sequence"/>
</dbReference>
<comment type="caution">
    <text evidence="8">The sequence shown here is derived from an EMBL/GenBank/DDBJ whole genome shotgun (WGS) entry which is preliminary data.</text>
</comment>
<evidence type="ECO:0000256" key="1">
    <source>
        <dbReference type="ARBA" id="ARBA00022737"/>
    </source>
</evidence>
<evidence type="ECO:0000256" key="5">
    <source>
        <dbReference type="SAM" id="SignalP"/>
    </source>
</evidence>
<feature type="compositionally biased region" description="Basic and acidic residues" evidence="4">
    <location>
        <begin position="185"/>
        <end position="195"/>
    </location>
</feature>
<dbReference type="SUPFAM" id="SSF47370">
    <property type="entry name" value="Bromodomain"/>
    <property type="match status" value="1"/>
</dbReference>
<dbReference type="Gene3D" id="1.20.920.10">
    <property type="entry name" value="Bromodomain-like"/>
    <property type="match status" value="1"/>
</dbReference>
<feature type="compositionally biased region" description="Basic and acidic residues" evidence="4">
    <location>
        <begin position="113"/>
        <end position="122"/>
    </location>
</feature>
<dbReference type="PRINTS" id="PR00503">
    <property type="entry name" value="BROMODOMAIN"/>
</dbReference>
<feature type="compositionally biased region" description="Basic residues" evidence="4">
    <location>
        <begin position="239"/>
        <end position="252"/>
    </location>
</feature>
<dbReference type="Pfam" id="PF00439">
    <property type="entry name" value="Bromodomain"/>
    <property type="match status" value="1"/>
</dbReference>
<dbReference type="PANTHER" id="PTHR22880">
    <property type="entry name" value="FALZ-RELATED BROMODOMAIN-CONTAINING PROTEINS"/>
    <property type="match status" value="1"/>
</dbReference>
<dbReference type="CDD" id="cd05498">
    <property type="entry name" value="Bromo_Brdt_II_like"/>
    <property type="match status" value="1"/>
</dbReference>
<dbReference type="GO" id="GO:0006355">
    <property type="term" value="P:regulation of DNA-templated transcription"/>
    <property type="evidence" value="ECO:0007669"/>
    <property type="project" value="TreeGrafter"/>
</dbReference>
<reference evidence="8" key="1">
    <citation type="submission" date="2020-08" db="EMBL/GenBank/DDBJ databases">
        <title>Multicomponent nature underlies the extraordinary mechanical properties of spider dragline silk.</title>
        <authorList>
            <person name="Kono N."/>
            <person name="Nakamura H."/>
            <person name="Mori M."/>
            <person name="Yoshida Y."/>
            <person name="Ohtoshi R."/>
            <person name="Malay A.D."/>
            <person name="Moran D.A.P."/>
            <person name="Tomita M."/>
            <person name="Numata K."/>
            <person name="Arakawa K."/>
        </authorList>
    </citation>
    <scope>NUCLEOTIDE SEQUENCE</scope>
</reference>
<dbReference type="InterPro" id="IPR027353">
    <property type="entry name" value="NET_dom"/>
</dbReference>
<dbReference type="SMART" id="SM00297">
    <property type="entry name" value="BROMO"/>
    <property type="match status" value="1"/>
</dbReference>
<gene>
    <name evidence="8" type="primary">BRD2</name>
    <name evidence="8" type="ORF">NPIL_127741</name>
</gene>
<dbReference type="InterPro" id="IPR036427">
    <property type="entry name" value="Bromodomain-like_sf"/>
</dbReference>
<feature type="compositionally biased region" description="Basic residues" evidence="4">
    <location>
        <begin position="174"/>
        <end position="184"/>
    </location>
</feature>
<accession>A0A8X6NPR1</accession>
<evidence type="ECO:0000256" key="4">
    <source>
        <dbReference type="SAM" id="MobiDB-lite"/>
    </source>
</evidence>
<feature type="domain" description="NET" evidence="7">
    <location>
        <begin position="258"/>
        <end position="340"/>
    </location>
</feature>
<dbReference type="PROSITE" id="PS51525">
    <property type="entry name" value="NET"/>
    <property type="match status" value="1"/>
</dbReference>
<evidence type="ECO:0000259" key="7">
    <source>
        <dbReference type="PROSITE" id="PS51525"/>
    </source>
</evidence>
<feature type="compositionally biased region" description="Low complexity" evidence="4">
    <location>
        <begin position="401"/>
        <end position="428"/>
    </location>
</feature>
<feature type="compositionally biased region" description="Basic and acidic residues" evidence="4">
    <location>
        <begin position="350"/>
        <end position="368"/>
    </location>
</feature>
<protein>
    <submittedName>
        <fullName evidence="8">Bromodomain-containing protein 2</fullName>
    </submittedName>
</protein>